<organism evidence="3 4">
    <name type="scientific">Romboutsia ilealis</name>
    <dbReference type="NCBI Taxonomy" id="1115758"/>
    <lineage>
        <taxon>Bacteria</taxon>
        <taxon>Bacillati</taxon>
        <taxon>Bacillota</taxon>
        <taxon>Clostridia</taxon>
        <taxon>Peptostreptococcales</taxon>
        <taxon>Peptostreptococcaceae</taxon>
        <taxon>Romboutsia</taxon>
    </lineage>
</organism>
<dbReference type="InterPro" id="IPR045747">
    <property type="entry name" value="CRISPR-assoc_prot_Cas6_N_sf"/>
</dbReference>
<dbReference type="Gene3D" id="3.30.70.1900">
    <property type="match status" value="1"/>
</dbReference>
<dbReference type="KEGG" id="ril:CRIB_1063"/>
<dbReference type="CDD" id="cd21140">
    <property type="entry name" value="Cas6_I-like"/>
    <property type="match status" value="1"/>
</dbReference>
<evidence type="ECO:0000259" key="2">
    <source>
        <dbReference type="Pfam" id="PF01881"/>
    </source>
</evidence>
<protein>
    <submittedName>
        <fullName evidence="3">CRISPR-associated protein cas6</fullName>
    </submittedName>
</protein>
<accession>A0A1V1I312</accession>
<dbReference type="PANTHER" id="PTHR36984:SF3">
    <property type="entry name" value="CRISPR-ASSOCIATED ENDORIBONUCLEASE CAS6"/>
    <property type="match status" value="1"/>
</dbReference>
<dbReference type="EMBL" id="LN555523">
    <property type="protein sequence ID" value="CED93814.1"/>
    <property type="molecule type" value="Genomic_DNA"/>
</dbReference>
<dbReference type="Pfam" id="PF01881">
    <property type="entry name" value="Cas_Cas6_C"/>
    <property type="match status" value="1"/>
</dbReference>
<dbReference type="Proteomes" id="UP000245622">
    <property type="component" value="Chromosome 1"/>
</dbReference>
<dbReference type="InterPro" id="IPR049435">
    <property type="entry name" value="Cas_Cas6_C"/>
</dbReference>
<dbReference type="GO" id="GO:0016788">
    <property type="term" value="F:hydrolase activity, acting on ester bonds"/>
    <property type="evidence" value="ECO:0007669"/>
    <property type="project" value="InterPro"/>
</dbReference>
<dbReference type="InterPro" id="IPR010156">
    <property type="entry name" value="CRISPR-assoc_prot_Cas6"/>
</dbReference>
<evidence type="ECO:0000256" key="1">
    <source>
        <dbReference type="ARBA" id="ARBA00023118"/>
    </source>
</evidence>
<evidence type="ECO:0000313" key="4">
    <source>
        <dbReference type="Proteomes" id="UP000245622"/>
    </source>
</evidence>
<reference evidence="3 4" key="1">
    <citation type="submission" date="2014-04" db="EMBL/GenBank/DDBJ databases">
        <authorList>
            <person name="Hornung B.V."/>
        </authorList>
    </citation>
    <scope>NUCLEOTIDE SEQUENCE [LARGE SCALE GENOMIC DNA]</scope>
    <source>
        <strain evidence="3 4">CRIB</strain>
    </source>
</reference>
<dbReference type="GO" id="GO:0051607">
    <property type="term" value="P:defense response to virus"/>
    <property type="evidence" value="ECO:0007669"/>
    <property type="project" value="UniProtKB-KW"/>
</dbReference>
<dbReference type="GeneID" id="82205242"/>
<dbReference type="NCBIfam" id="TIGR01877">
    <property type="entry name" value="cas_cas6"/>
    <property type="match status" value="1"/>
</dbReference>
<name>A0A1V1I312_9FIRM</name>
<keyword evidence="4" id="KW-1185">Reference proteome</keyword>
<feature type="domain" description="CRISPR associated protein Cas6 C-terminal" evidence="2">
    <location>
        <begin position="117"/>
        <end position="241"/>
    </location>
</feature>
<gene>
    <name evidence="3" type="ORF">CRIB_1063</name>
</gene>
<dbReference type="Gene3D" id="3.30.70.1890">
    <property type="match status" value="1"/>
</dbReference>
<dbReference type="PANTHER" id="PTHR36984">
    <property type="entry name" value="CRISPR-ASSOCIATED ENDORIBONUCLEASE CAS6 1"/>
    <property type="match status" value="1"/>
</dbReference>
<sequence>MRMKVEFKTDKLPIAYNTLFMSVIKEAIKKSSEEYYNSLYFYEDKNNKKTKNFTFSVYVKGYDIENENFIVKDKVILNISTPDVELGINLYNGLINYPKFIYKDYELKRIRVDLGKEMNIDSEEAIFNALSPICIKSKNGKFLNIEDSEYIKEFNYISNEVLKNYRGYGLKKELNFENIKLNKVVVKEGLREFRNVTGKPYQYINGYKGKFKLTGDIEDLNDLYKLGIGFKRAQGFGYIDLMG</sequence>
<proteinExistence type="predicted"/>
<evidence type="ECO:0000313" key="3">
    <source>
        <dbReference type="EMBL" id="CED93814.1"/>
    </source>
</evidence>
<dbReference type="AlphaFoldDB" id="A0A1V1I312"/>
<dbReference type="RefSeq" id="WP_180703496.1">
    <property type="nucleotide sequence ID" value="NZ_LN555523.1"/>
</dbReference>
<keyword evidence="1" id="KW-0051">Antiviral defense</keyword>